<dbReference type="GO" id="GO:0046872">
    <property type="term" value="F:metal ion binding"/>
    <property type="evidence" value="ECO:0007669"/>
    <property type="project" value="UniProtKB-KW"/>
</dbReference>
<keyword evidence="8" id="KW-0574">Periplasm</keyword>
<dbReference type="Pfam" id="PF03892">
    <property type="entry name" value="NapB"/>
    <property type="match status" value="1"/>
</dbReference>
<dbReference type="GO" id="GO:0042597">
    <property type="term" value="C:periplasmic space"/>
    <property type="evidence" value="ECO:0007669"/>
    <property type="project" value="UniProtKB-SubCell"/>
</dbReference>
<evidence type="ECO:0000256" key="8">
    <source>
        <dbReference type="ARBA" id="ARBA00022764"/>
    </source>
</evidence>
<dbReference type="InterPro" id="IPR036280">
    <property type="entry name" value="Multihaem_cyt_sf"/>
</dbReference>
<dbReference type="Gene3D" id="1.10.1130.10">
    <property type="entry name" value="Flavocytochrome C3, Chain A"/>
    <property type="match status" value="1"/>
</dbReference>
<keyword evidence="9" id="KW-0249">Electron transport</keyword>
<evidence type="ECO:0000256" key="12">
    <source>
        <dbReference type="SAM" id="MobiDB-lite"/>
    </source>
</evidence>
<dbReference type="InterPro" id="IPR005591">
    <property type="entry name" value="NapB"/>
</dbReference>
<proteinExistence type="inferred from homology"/>
<evidence type="ECO:0000256" key="4">
    <source>
        <dbReference type="ARBA" id="ARBA00022448"/>
    </source>
</evidence>
<keyword evidence="4" id="KW-0813">Transport</keyword>
<comment type="caution">
    <text evidence="13">The sequence shown here is derived from an EMBL/GenBank/DDBJ whole genome shotgun (WGS) entry which is preliminary data.</text>
</comment>
<evidence type="ECO:0000256" key="5">
    <source>
        <dbReference type="ARBA" id="ARBA00022617"/>
    </source>
</evidence>
<dbReference type="PANTHER" id="PTHR38604:SF1">
    <property type="entry name" value="PERIPLASMIC NITRATE REDUCTASE, ELECTRON TRANSFER SUBUNIT"/>
    <property type="match status" value="1"/>
</dbReference>
<evidence type="ECO:0000313" key="14">
    <source>
        <dbReference type="Proteomes" id="UP000886657"/>
    </source>
</evidence>
<evidence type="ECO:0000256" key="9">
    <source>
        <dbReference type="ARBA" id="ARBA00022982"/>
    </source>
</evidence>
<evidence type="ECO:0000256" key="7">
    <source>
        <dbReference type="ARBA" id="ARBA00022729"/>
    </source>
</evidence>
<organism evidence="13 14">
    <name type="scientific">Candidatus Geothrix skivensis</name>
    <dbReference type="NCBI Taxonomy" id="2954439"/>
    <lineage>
        <taxon>Bacteria</taxon>
        <taxon>Pseudomonadati</taxon>
        <taxon>Acidobacteriota</taxon>
        <taxon>Holophagae</taxon>
        <taxon>Holophagales</taxon>
        <taxon>Holophagaceae</taxon>
        <taxon>Geothrix</taxon>
    </lineage>
</organism>
<keyword evidence="6" id="KW-0479">Metal-binding</keyword>
<reference evidence="13" key="1">
    <citation type="submission" date="2020-10" db="EMBL/GenBank/DDBJ databases">
        <title>Connecting structure to function with the recovery of over 1000 high-quality activated sludge metagenome-assembled genomes encoding full-length rRNA genes using long-read sequencing.</title>
        <authorList>
            <person name="Singleton C.M."/>
            <person name="Petriglieri F."/>
            <person name="Kristensen J.M."/>
            <person name="Kirkegaard R.H."/>
            <person name="Michaelsen T.Y."/>
            <person name="Andersen M.H."/>
            <person name="Karst S.M."/>
            <person name="Dueholm M.S."/>
            <person name="Nielsen P.H."/>
            <person name="Albertsen M."/>
        </authorList>
    </citation>
    <scope>NUCLEOTIDE SEQUENCE</scope>
    <source>
        <strain evidence="13">Skiv_18-Q3-R9-52_MAXAC.067</strain>
    </source>
</reference>
<gene>
    <name evidence="13" type="ORF">IPP58_02805</name>
</gene>
<evidence type="ECO:0000256" key="6">
    <source>
        <dbReference type="ARBA" id="ARBA00022723"/>
    </source>
</evidence>
<evidence type="ECO:0000313" key="13">
    <source>
        <dbReference type="EMBL" id="MBK9795424.1"/>
    </source>
</evidence>
<dbReference type="EMBL" id="JADKIO010000005">
    <property type="protein sequence ID" value="MBK9795424.1"/>
    <property type="molecule type" value="Genomic_DNA"/>
</dbReference>
<dbReference type="Proteomes" id="UP000886657">
    <property type="component" value="Unassembled WGS sequence"/>
</dbReference>
<comment type="similarity">
    <text evidence="2">Belongs to the NapB family.</text>
</comment>
<comment type="subcellular location">
    <subcellularLocation>
        <location evidence="1">Periplasm</location>
    </subcellularLocation>
</comment>
<name>A0A9D7XK97_9BACT</name>
<evidence type="ECO:0000256" key="2">
    <source>
        <dbReference type="ARBA" id="ARBA00007368"/>
    </source>
</evidence>
<sequence length="151" mass="16078">MSRHLLPLLFCAAPLLIAGPPAKPVPDRDLGLSRTSVFEVPAPPLFKDEASGPGEKAPPKRINKEYPPVIPHSLADCVPITQSTNLCLDCHGVPGPKKKGEATPVPASHYVDLRHAPDKKGAKVVGSRYVCLSCHVPRTDAPPAVGTTYRP</sequence>
<evidence type="ECO:0000256" key="1">
    <source>
        <dbReference type="ARBA" id="ARBA00004418"/>
    </source>
</evidence>
<protein>
    <recommendedName>
        <fullName evidence="3">Periplasmic nitrate reductase, electron transfer subunit</fullName>
    </recommendedName>
    <alternativeName>
        <fullName evidence="11">Diheme cytochrome c NapB</fullName>
    </alternativeName>
</protein>
<dbReference type="SUPFAM" id="SSF48695">
    <property type="entry name" value="Multiheme cytochromes"/>
    <property type="match status" value="1"/>
</dbReference>
<evidence type="ECO:0000256" key="11">
    <source>
        <dbReference type="ARBA" id="ARBA00031832"/>
    </source>
</evidence>
<evidence type="ECO:0000256" key="3">
    <source>
        <dbReference type="ARBA" id="ARBA00013773"/>
    </source>
</evidence>
<keyword evidence="5" id="KW-0349">Heme</keyword>
<keyword evidence="10" id="KW-0408">Iron</keyword>
<dbReference type="PANTHER" id="PTHR38604">
    <property type="entry name" value="PERIPLASMIC NITRATE REDUCTASE, ELECTRON TRANSFER SUBUNIT"/>
    <property type="match status" value="1"/>
</dbReference>
<accession>A0A9D7XK97</accession>
<feature type="region of interest" description="Disordered" evidence="12">
    <location>
        <begin position="43"/>
        <end position="65"/>
    </location>
</feature>
<dbReference type="AlphaFoldDB" id="A0A9D7XK97"/>
<keyword evidence="7" id="KW-0732">Signal</keyword>
<dbReference type="GO" id="GO:0009061">
    <property type="term" value="P:anaerobic respiration"/>
    <property type="evidence" value="ECO:0007669"/>
    <property type="project" value="InterPro"/>
</dbReference>
<evidence type="ECO:0000256" key="10">
    <source>
        <dbReference type="ARBA" id="ARBA00023004"/>
    </source>
</evidence>